<dbReference type="SUPFAM" id="SSF51110">
    <property type="entry name" value="alpha-D-mannose-specific plant lectins"/>
    <property type="match status" value="1"/>
</dbReference>
<organism evidence="4 5">
    <name type="scientific">Stephania cephalantha</name>
    <dbReference type="NCBI Taxonomy" id="152367"/>
    <lineage>
        <taxon>Eukaryota</taxon>
        <taxon>Viridiplantae</taxon>
        <taxon>Streptophyta</taxon>
        <taxon>Embryophyta</taxon>
        <taxon>Tracheophyta</taxon>
        <taxon>Spermatophyta</taxon>
        <taxon>Magnoliopsida</taxon>
        <taxon>Ranunculales</taxon>
        <taxon>Menispermaceae</taxon>
        <taxon>Menispermoideae</taxon>
        <taxon>Cissampelideae</taxon>
        <taxon>Stephania</taxon>
    </lineage>
</organism>
<feature type="chain" id="PRO_5042842939" description="Bulb-type lectin domain-containing protein" evidence="2">
    <location>
        <begin position="31"/>
        <end position="320"/>
    </location>
</feature>
<keyword evidence="5" id="KW-1185">Reference proteome</keyword>
<comment type="caution">
    <text evidence="4">The sequence shown here is derived from an EMBL/GenBank/DDBJ whole genome shotgun (WGS) entry which is preliminary data.</text>
</comment>
<sequence length="320" mass="34065">MESLKTLKANLLFHLLTVLISSNSFLIAQAVAPVGTIERTTKQQILATIPPPGQEATPPQLFLTSTAGIYSAFLLRRETTLGAGGFGTDFCYIQVQDHSGTSVWESECTPVSNVNTCTLVLSDAGFEIFDGSRSAWDSDVDLDEHVHLERLELMDTGDMQMRDNEGELLWKASDSPASNQNCGSVGAPGQAPAHPPFAAPIHGDNGPFGQPVNNQPQQPLSPAQPALPAQPTTQFYGSPLQPGLPQQVGSKEPIAADADQPLPEQPLSAGLNQPIGVGISHQPLVDNTPFDSGSMRERVEVMKLGLGSLVAFMGLLGFFI</sequence>
<dbReference type="AlphaFoldDB" id="A0AAP0Q2X2"/>
<name>A0AAP0Q2X2_9MAGN</name>
<evidence type="ECO:0000313" key="4">
    <source>
        <dbReference type="EMBL" id="KAK9165173.1"/>
    </source>
</evidence>
<evidence type="ECO:0000256" key="1">
    <source>
        <dbReference type="SAM" id="MobiDB-lite"/>
    </source>
</evidence>
<keyword evidence="2" id="KW-0732">Signal</keyword>
<dbReference type="InterPro" id="IPR036426">
    <property type="entry name" value="Bulb-type_lectin_dom_sf"/>
</dbReference>
<feature type="signal peptide" evidence="2">
    <location>
        <begin position="1"/>
        <end position="30"/>
    </location>
</feature>
<dbReference type="Proteomes" id="UP001419268">
    <property type="component" value="Unassembled WGS sequence"/>
</dbReference>
<gene>
    <name evidence="4" type="ORF">Scep_000364</name>
</gene>
<evidence type="ECO:0000313" key="5">
    <source>
        <dbReference type="Proteomes" id="UP001419268"/>
    </source>
</evidence>
<evidence type="ECO:0000259" key="3">
    <source>
        <dbReference type="SMART" id="SM00108"/>
    </source>
</evidence>
<reference evidence="4 5" key="1">
    <citation type="submission" date="2024-01" db="EMBL/GenBank/DDBJ databases">
        <title>Genome assemblies of Stephania.</title>
        <authorList>
            <person name="Yang L."/>
        </authorList>
    </citation>
    <scope>NUCLEOTIDE SEQUENCE [LARGE SCALE GENOMIC DNA]</scope>
    <source>
        <strain evidence="4">JXDWG</strain>
        <tissue evidence="4">Leaf</tissue>
    </source>
</reference>
<dbReference type="PANTHER" id="PTHR36481">
    <property type="entry name" value="EXPRESSED PROTEIN"/>
    <property type="match status" value="1"/>
</dbReference>
<proteinExistence type="predicted"/>
<dbReference type="PANTHER" id="PTHR36481:SF2">
    <property type="entry name" value="EXPRESSED PROTEIN"/>
    <property type="match status" value="1"/>
</dbReference>
<accession>A0AAP0Q2X2</accession>
<feature type="region of interest" description="Disordered" evidence="1">
    <location>
        <begin position="174"/>
        <end position="252"/>
    </location>
</feature>
<dbReference type="EMBL" id="JBBNAG010000001">
    <property type="protein sequence ID" value="KAK9165173.1"/>
    <property type="molecule type" value="Genomic_DNA"/>
</dbReference>
<dbReference type="SMART" id="SM00108">
    <property type="entry name" value="B_lectin"/>
    <property type="match status" value="1"/>
</dbReference>
<feature type="domain" description="Bulb-type lectin" evidence="3">
    <location>
        <begin position="60"/>
        <end position="176"/>
    </location>
</feature>
<protein>
    <recommendedName>
        <fullName evidence="3">Bulb-type lectin domain-containing protein</fullName>
    </recommendedName>
</protein>
<dbReference type="InterPro" id="IPR001480">
    <property type="entry name" value="Bulb-type_lectin_dom"/>
</dbReference>
<evidence type="ECO:0000256" key="2">
    <source>
        <dbReference type="SAM" id="SignalP"/>
    </source>
</evidence>
<feature type="compositionally biased region" description="Low complexity" evidence="1">
    <location>
        <begin position="215"/>
        <end position="234"/>
    </location>
</feature>